<feature type="compositionally biased region" description="Low complexity" evidence="1">
    <location>
        <begin position="204"/>
        <end position="215"/>
    </location>
</feature>
<dbReference type="GeneID" id="19194436"/>
<evidence type="ECO:0000313" key="2">
    <source>
        <dbReference type="EMBL" id="EXJ67094.1"/>
    </source>
</evidence>
<organism evidence="2 3">
    <name type="scientific">Cladophialophora psammophila CBS 110553</name>
    <dbReference type="NCBI Taxonomy" id="1182543"/>
    <lineage>
        <taxon>Eukaryota</taxon>
        <taxon>Fungi</taxon>
        <taxon>Dikarya</taxon>
        <taxon>Ascomycota</taxon>
        <taxon>Pezizomycotina</taxon>
        <taxon>Eurotiomycetes</taxon>
        <taxon>Chaetothyriomycetidae</taxon>
        <taxon>Chaetothyriales</taxon>
        <taxon>Herpotrichiellaceae</taxon>
        <taxon>Cladophialophora</taxon>
    </lineage>
</organism>
<proteinExistence type="predicted"/>
<evidence type="ECO:0000256" key="1">
    <source>
        <dbReference type="SAM" id="MobiDB-lite"/>
    </source>
</evidence>
<keyword evidence="3" id="KW-1185">Reference proteome</keyword>
<dbReference type="EMBL" id="AMGX01000017">
    <property type="protein sequence ID" value="EXJ67094.1"/>
    <property type="molecule type" value="Genomic_DNA"/>
</dbReference>
<dbReference type="Proteomes" id="UP000019471">
    <property type="component" value="Unassembled WGS sequence"/>
</dbReference>
<name>W9X9H1_9EURO</name>
<evidence type="ECO:0000313" key="3">
    <source>
        <dbReference type="Proteomes" id="UP000019471"/>
    </source>
</evidence>
<feature type="compositionally biased region" description="Basic and acidic residues" evidence="1">
    <location>
        <begin position="182"/>
        <end position="203"/>
    </location>
</feature>
<protein>
    <submittedName>
        <fullName evidence="2">Uncharacterized protein</fullName>
    </submittedName>
</protein>
<sequence>MAKFVSNSLQGIAAEAAGVSKTRKANFQKPIPATAASSRPSRARKPPERYSPDPEDMPNRRKTRSGTKTARDDNKAGGAPPIDSPKHKTKRAIKQAVEDALGAAYVSPTTEDNAPAASKTRSKKDATKGKKKAISKKNTTAETKRKTTARKEKAGAKKTEITLKVNSHVGFGGAATAASKKTAADEKEENKKKTQQGQKDETVKGPAKKTTASKKPASKKAEGKTAAAAAPKKSANKKSAASKKETKAKATTTTTKKVTKPKATAAKTGKKAPAKNAALAKTNDAGQSKAPKEHVTESSVKSQS</sequence>
<feature type="compositionally biased region" description="Low complexity" evidence="1">
    <location>
        <begin position="249"/>
        <end position="267"/>
    </location>
</feature>
<dbReference type="HOGENOM" id="CLU_760772_0_0_1"/>
<comment type="caution">
    <text evidence="2">The sequence shown here is derived from an EMBL/GenBank/DDBJ whole genome shotgun (WGS) entry which is preliminary data.</text>
</comment>
<feature type="compositionally biased region" description="Low complexity" evidence="1">
    <location>
        <begin position="224"/>
        <end position="239"/>
    </location>
</feature>
<reference evidence="2 3" key="1">
    <citation type="submission" date="2013-03" db="EMBL/GenBank/DDBJ databases">
        <title>The Genome Sequence of Cladophialophora psammophila CBS 110553.</title>
        <authorList>
            <consortium name="The Broad Institute Genomics Platform"/>
            <person name="Cuomo C."/>
            <person name="de Hoog S."/>
            <person name="Gorbushina A."/>
            <person name="Walker B."/>
            <person name="Young S.K."/>
            <person name="Zeng Q."/>
            <person name="Gargeya S."/>
            <person name="Fitzgerald M."/>
            <person name="Haas B."/>
            <person name="Abouelleil A."/>
            <person name="Allen A.W."/>
            <person name="Alvarado L."/>
            <person name="Arachchi H.M."/>
            <person name="Berlin A.M."/>
            <person name="Chapman S.B."/>
            <person name="Gainer-Dewar J."/>
            <person name="Goldberg J."/>
            <person name="Griggs A."/>
            <person name="Gujja S."/>
            <person name="Hansen M."/>
            <person name="Howarth C."/>
            <person name="Imamovic A."/>
            <person name="Ireland A."/>
            <person name="Larimer J."/>
            <person name="McCowan C."/>
            <person name="Murphy C."/>
            <person name="Pearson M."/>
            <person name="Poon T.W."/>
            <person name="Priest M."/>
            <person name="Roberts A."/>
            <person name="Saif S."/>
            <person name="Shea T."/>
            <person name="Sisk P."/>
            <person name="Sykes S."/>
            <person name="Wortman J."/>
            <person name="Nusbaum C."/>
            <person name="Birren B."/>
        </authorList>
    </citation>
    <scope>NUCLEOTIDE SEQUENCE [LARGE SCALE GENOMIC DNA]</scope>
    <source>
        <strain evidence="2 3">CBS 110553</strain>
    </source>
</reference>
<dbReference type="OrthoDB" id="4161837at2759"/>
<feature type="compositionally biased region" description="Basic and acidic residues" evidence="1">
    <location>
        <begin position="142"/>
        <end position="161"/>
    </location>
</feature>
<accession>W9X9H1</accession>
<dbReference type="AlphaFoldDB" id="W9X9H1"/>
<feature type="region of interest" description="Disordered" evidence="1">
    <location>
        <begin position="1"/>
        <end position="304"/>
    </location>
</feature>
<dbReference type="RefSeq" id="XP_007748509.1">
    <property type="nucleotide sequence ID" value="XM_007750319.1"/>
</dbReference>
<gene>
    <name evidence="2" type="ORF">A1O5_09741</name>
</gene>
<feature type="compositionally biased region" description="Polar residues" evidence="1">
    <location>
        <begin position="1"/>
        <end position="10"/>
    </location>
</feature>